<accession>A0A1F7X916</accession>
<comment type="caution">
    <text evidence="1">The sequence shown here is derived from an EMBL/GenBank/DDBJ whole genome shotgun (WGS) entry which is preliminary data.</text>
</comment>
<protein>
    <submittedName>
        <fullName evidence="1">Uncharacterized protein</fullName>
    </submittedName>
</protein>
<dbReference type="EMBL" id="MGFT01000034">
    <property type="protein sequence ID" value="OGM10868.1"/>
    <property type="molecule type" value="Genomic_DNA"/>
</dbReference>
<sequence length="201" mass="23351">MDNLKEKDIKNYQTTELNENQRIKVNKDLSFIDFITKKSKEYGYRTIISGGYSVDGNLGQITRPHNDIDIQIYGNKSDSQIIRKLIDEANDGEYLELNLKDKGEQLYYHSYFVEGNGLGADIYYIHVLENPFDKNKIVIKRDSTQTDKHPFNTRNVTLNGVSYEVISPHEQMKDILNKRDRGDKFKSEHNQDLANLELLLS</sequence>
<dbReference type="STRING" id="1802481.A2W13_00200"/>
<dbReference type="Gene3D" id="3.30.460.40">
    <property type="match status" value="1"/>
</dbReference>
<proteinExistence type="predicted"/>
<reference evidence="1 2" key="1">
    <citation type="journal article" date="2016" name="Nat. Commun.">
        <title>Thousands of microbial genomes shed light on interconnected biogeochemical processes in an aquifer system.</title>
        <authorList>
            <person name="Anantharaman K."/>
            <person name="Brown C.T."/>
            <person name="Hug L.A."/>
            <person name="Sharon I."/>
            <person name="Castelle C.J."/>
            <person name="Probst A.J."/>
            <person name="Thomas B.C."/>
            <person name="Singh A."/>
            <person name="Wilkins M.J."/>
            <person name="Karaoz U."/>
            <person name="Brodie E.L."/>
            <person name="Williams K.H."/>
            <person name="Hubbard S.S."/>
            <person name="Banfield J.F."/>
        </authorList>
    </citation>
    <scope>NUCLEOTIDE SEQUENCE [LARGE SCALE GENOMIC DNA]</scope>
</reference>
<dbReference type="AlphaFoldDB" id="A0A1F7X916"/>
<name>A0A1F7X916_9BACT</name>
<dbReference type="InterPro" id="IPR019646">
    <property type="entry name" value="Aminoglyc_AdlTrfase"/>
</dbReference>
<dbReference type="Proteomes" id="UP000178533">
    <property type="component" value="Unassembled WGS sequence"/>
</dbReference>
<evidence type="ECO:0000313" key="2">
    <source>
        <dbReference type="Proteomes" id="UP000178533"/>
    </source>
</evidence>
<organism evidence="1 2">
    <name type="scientific">Candidatus Woesebacteria bacterium RBG_16_36_11</name>
    <dbReference type="NCBI Taxonomy" id="1802481"/>
    <lineage>
        <taxon>Bacteria</taxon>
        <taxon>Candidatus Woeseibacteriota</taxon>
    </lineage>
</organism>
<gene>
    <name evidence="1" type="ORF">A2W13_00200</name>
</gene>
<evidence type="ECO:0000313" key="1">
    <source>
        <dbReference type="EMBL" id="OGM10868.1"/>
    </source>
</evidence>
<dbReference type="Pfam" id="PF10706">
    <property type="entry name" value="Aminoglyc_resit"/>
    <property type="match status" value="1"/>
</dbReference>